<feature type="domain" description="PAS" evidence="2">
    <location>
        <begin position="196"/>
        <end position="250"/>
    </location>
</feature>
<dbReference type="InterPro" id="IPR000160">
    <property type="entry name" value="GGDEF_dom"/>
</dbReference>
<feature type="domain" description="GGDEF" evidence="4">
    <location>
        <begin position="607"/>
        <end position="735"/>
    </location>
</feature>
<dbReference type="AlphaFoldDB" id="A0A0M4DHM6"/>
<dbReference type="Proteomes" id="UP000057158">
    <property type="component" value="Chromosome"/>
</dbReference>
<keyword evidence="6" id="KW-1185">Reference proteome</keyword>
<evidence type="ECO:0000256" key="1">
    <source>
        <dbReference type="SAM" id="Coils"/>
    </source>
</evidence>
<evidence type="ECO:0000313" key="5">
    <source>
        <dbReference type="EMBL" id="ALC16587.1"/>
    </source>
</evidence>
<evidence type="ECO:0000259" key="4">
    <source>
        <dbReference type="PROSITE" id="PS50887"/>
    </source>
</evidence>
<feature type="domain" description="PAC" evidence="3">
    <location>
        <begin position="274"/>
        <end position="324"/>
    </location>
</feature>
<evidence type="ECO:0000313" key="6">
    <source>
        <dbReference type="Proteomes" id="UP000057158"/>
    </source>
</evidence>
<dbReference type="InterPro" id="IPR043128">
    <property type="entry name" value="Rev_trsase/Diguanyl_cyclase"/>
</dbReference>
<dbReference type="EMBL" id="CP010802">
    <property type="protein sequence ID" value="ALC16587.1"/>
    <property type="molecule type" value="Genomic_DNA"/>
</dbReference>
<dbReference type="InterPro" id="IPR000700">
    <property type="entry name" value="PAS-assoc_C"/>
</dbReference>
<dbReference type="Pfam" id="PF13188">
    <property type="entry name" value="PAS_8"/>
    <property type="match status" value="1"/>
</dbReference>
<dbReference type="InterPro" id="IPR029787">
    <property type="entry name" value="Nucleotide_cyclase"/>
</dbReference>
<dbReference type="PANTHER" id="PTHR44757:SF2">
    <property type="entry name" value="BIOFILM ARCHITECTURE MAINTENANCE PROTEIN MBAA"/>
    <property type="match status" value="1"/>
</dbReference>
<dbReference type="Gene3D" id="3.30.70.270">
    <property type="match status" value="1"/>
</dbReference>
<dbReference type="InterPro" id="IPR001610">
    <property type="entry name" value="PAC"/>
</dbReference>
<dbReference type="InterPro" id="IPR013656">
    <property type="entry name" value="PAS_4"/>
</dbReference>
<keyword evidence="1" id="KW-0175">Coiled coil</keyword>
<organism evidence="5 6">
    <name type="scientific">Desulfuromonas soudanensis</name>
    <dbReference type="NCBI Taxonomy" id="1603606"/>
    <lineage>
        <taxon>Bacteria</taxon>
        <taxon>Pseudomonadati</taxon>
        <taxon>Thermodesulfobacteriota</taxon>
        <taxon>Desulfuromonadia</taxon>
        <taxon>Desulfuromonadales</taxon>
        <taxon>Desulfuromonadaceae</taxon>
        <taxon>Desulfuromonas</taxon>
    </lineage>
</organism>
<dbReference type="PATRIC" id="fig|1603606.3.peg.1967"/>
<dbReference type="NCBIfam" id="TIGR00229">
    <property type="entry name" value="sensory_box"/>
    <property type="match status" value="4"/>
</dbReference>
<dbReference type="Gene3D" id="3.30.450.20">
    <property type="entry name" value="PAS domain"/>
    <property type="match status" value="4"/>
</dbReference>
<dbReference type="KEGG" id="des:DSOUD_1812"/>
<dbReference type="PROSITE" id="PS50887">
    <property type="entry name" value="GGDEF"/>
    <property type="match status" value="1"/>
</dbReference>
<dbReference type="CDD" id="cd01949">
    <property type="entry name" value="GGDEF"/>
    <property type="match status" value="1"/>
</dbReference>
<proteinExistence type="predicted"/>
<dbReference type="InterPro" id="IPR035965">
    <property type="entry name" value="PAS-like_dom_sf"/>
</dbReference>
<dbReference type="SUPFAM" id="SSF55785">
    <property type="entry name" value="PYP-like sensor domain (PAS domain)"/>
    <property type="match status" value="4"/>
</dbReference>
<reference evidence="5 6" key="1">
    <citation type="submission" date="2015-07" db="EMBL/GenBank/DDBJ databases">
        <title>Isolation and Genomic Characterization of a Novel Halophilic Metal-Reducing Deltaproteobacterium from the Deep Subsurface.</title>
        <authorList>
            <person name="Badalamenti J.P."/>
            <person name="Summers Z.M."/>
            <person name="Gralnick J.A."/>
            <person name="Bond D.R."/>
        </authorList>
    </citation>
    <scope>NUCLEOTIDE SEQUENCE [LARGE SCALE GENOMIC DNA]</scope>
    <source>
        <strain evidence="5 6">WTL</strain>
    </source>
</reference>
<gene>
    <name evidence="5" type="ORF">DSOUD_1812</name>
</gene>
<dbReference type="STRING" id="1603606.DSOUD_1812"/>
<dbReference type="InterPro" id="IPR052155">
    <property type="entry name" value="Biofilm_reg_signaling"/>
</dbReference>
<dbReference type="SUPFAM" id="SSF55073">
    <property type="entry name" value="Nucleotide cyclase"/>
    <property type="match status" value="1"/>
</dbReference>
<dbReference type="InterPro" id="IPR000014">
    <property type="entry name" value="PAS"/>
</dbReference>
<dbReference type="PROSITE" id="PS50113">
    <property type="entry name" value="PAC"/>
    <property type="match status" value="2"/>
</dbReference>
<dbReference type="Pfam" id="PF00990">
    <property type="entry name" value="GGDEF"/>
    <property type="match status" value="1"/>
</dbReference>
<dbReference type="SMART" id="SM00267">
    <property type="entry name" value="GGDEF"/>
    <property type="match status" value="1"/>
</dbReference>
<dbReference type="PANTHER" id="PTHR44757">
    <property type="entry name" value="DIGUANYLATE CYCLASE DGCP"/>
    <property type="match status" value="1"/>
</dbReference>
<dbReference type="OrthoDB" id="9812034at2"/>
<feature type="domain" description="PAS" evidence="2">
    <location>
        <begin position="71"/>
        <end position="141"/>
    </location>
</feature>
<feature type="domain" description="PAC" evidence="3">
    <location>
        <begin position="526"/>
        <end position="578"/>
    </location>
</feature>
<dbReference type="RefSeq" id="WP_053550674.1">
    <property type="nucleotide sequence ID" value="NZ_CP010802.1"/>
</dbReference>
<dbReference type="Pfam" id="PF08448">
    <property type="entry name" value="PAS_4"/>
    <property type="match status" value="1"/>
</dbReference>
<accession>A0A0M4DHM6</accession>
<name>A0A0M4DHM6_9BACT</name>
<dbReference type="PROSITE" id="PS50112">
    <property type="entry name" value="PAS"/>
    <property type="match status" value="3"/>
</dbReference>
<dbReference type="Pfam" id="PF13426">
    <property type="entry name" value="PAS_9"/>
    <property type="match status" value="2"/>
</dbReference>
<feature type="coiled-coil region" evidence="1">
    <location>
        <begin position="40"/>
        <end position="78"/>
    </location>
</feature>
<dbReference type="NCBIfam" id="TIGR00254">
    <property type="entry name" value="GGDEF"/>
    <property type="match status" value="1"/>
</dbReference>
<dbReference type="SMART" id="SM00086">
    <property type="entry name" value="PAC"/>
    <property type="match status" value="2"/>
</dbReference>
<sequence>MGIDKEKELSIEAADLRREAEVRLQLKTNKRLQPRTDEEVQRLLQEFEIHEIELEMQNAELSLAQAELEKTLERYSDLYEFAPVGYLNLERNGAIRAVNLRGATLLGVERSSLIGRRFENFILEADRPVLTSYLSTIFTSKRKETCELTLLNQGAGPLIVQIEQIEALVDVLYPECRLAMIDITMRRRAEDALRDSEERMYRLAEMAVDAIIMMDECKSVTFCNTAAEKVFGFSAAEIIGRNFYQLCIPKRQLSPKKPGFDQFREEGTGPLIDRKTEVTARRKDGTEFPLEISLSSVKFQGKWHAIGIMRDVTEHNRLDLEIKDAREYAENIVETVREPLVVLNSELKILTANHSFYETFEVTAEETIDNFIYDVGNRQWDIPRLRVLIEKILPQDTVINGYEVEHDFPGIGRKTILLNARQIFREEIGSQIILLAMEDITDRKLAEERVKEISRQQQAILDNIPNAAWLKDKEGRYVAANGPYSKDLGMEPMDLVGKNDFDIFPPDLAEKYEKEINEVIRTGKRTSFDETRVDSKGKTLHLEKVKTPIFNDAGEAIGVIGIIYDVTASKEIEVTLRHESTHDILTGLYNRAFFDTELERLSRGRLFPLSIVMADINDLKRVNDTLGHSEGDKMIGLAARIMLEAFRSEDIVARIGGDEFAVLLPKTDRKVAEEAVERILRSPEVVNGEVTIAFGIACAEDEDHIAEALKASDERMYQDKSNRKKLQVGGSGESS</sequence>
<evidence type="ECO:0000259" key="3">
    <source>
        <dbReference type="PROSITE" id="PS50113"/>
    </source>
</evidence>
<dbReference type="SMART" id="SM00091">
    <property type="entry name" value="PAS"/>
    <property type="match status" value="4"/>
</dbReference>
<dbReference type="CDD" id="cd00130">
    <property type="entry name" value="PAS"/>
    <property type="match status" value="3"/>
</dbReference>
<protein>
    <submittedName>
        <fullName evidence="5">Diguanylate cyclase with PAS/PAC sensor</fullName>
    </submittedName>
</protein>
<feature type="domain" description="PAS" evidence="2">
    <location>
        <begin position="453"/>
        <end position="523"/>
    </location>
</feature>
<evidence type="ECO:0000259" key="2">
    <source>
        <dbReference type="PROSITE" id="PS50112"/>
    </source>
</evidence>